<feature type="domain" description="Pacifastin" evidence="2">
    <location>
        <begin position="23"/>
        <end position="54"/>
    </location>
</feature>
<comment type="caution">
    <text evidence="3">The sequence shown here is derived from an EMBL/GenBank/DDBJ whole genome shotgun (WGS) entry which is preliminary data.</text>
</comment>
<dbReference type="EMBL" id="JARPUR010000007">
    <property type="protein sequence ID" value="KAK4873470.1"/>
    <property type="molecule type" value="Genomic_DNA"/>
</dbReference>
<keyword evidence="1" id="KW-0732">Signal</keyword>
<dbReference type="AlphaFoldDB" id="A0AAN7PZE8"/>
<evidence type="ECO:0000256" key="1">
    <source>
        <dbReference type="SAM" id="SignalP"/>
    </source>
</evidence>
<name>A0AAN7PZE8_9COLE</name>
<dbReference type="GO" id="GO:0030414">
    <property type="term" value="F:peptidase inhibitor activity"/>
    <property type="evidence" value="ECO:0007669"/>
    <property type="project" value="InterPro"/>
</dbReference>
<dbReference type="Proteomes" id="UP001353858">
    <property type="component" value="Unassembled WGS sequence"/>
</dbReference>
<keyword evidence="4" id="KW-1185">Reference proteome</keyword>
<feature type="chain" id="PRO_5043034197" description="Pacifastin domain-containing protein" evidence="1">
    <location>
        <begin position="20"/>
        <end position="90"/>
    </location>
</feature>
<proteinExistence type="predicted"/>
<sequence length="90" mass="10035">MKLQLLCFLVILAVAAISAEFVCEEHVPYKENKCNNCSCHKGFLACTLMACPWVKENTYDCEVGTNYAENCNVCYCVKGMGTVCTNHHCN</sequence>
<evidence type="ECO:0000313" key="4">
    <source>
        <dbReference type="Proteomes" id="UP001353858"/>
    </source>
</evidence>
<feature type="signal peptide" evidence="1">
    <location>
        <begin position="1"/>
        <end position="19"/>
    </location>
</feature>
<gene>
    <name evidence="3" type="ORF">RN001_015499</name>
</gene>
<protein>
    <recommendedName>
        <fullName evidence="2">Pacifastin domain-containing protein</fullName>
    </recommendedName>
</protein>
<dbReference type="InterPro" id="IPR008037">
    <property type="entry name" value="Pacifastin_dom"/>
</dbReference>
<accession>A0AAN7PZE8</accession>
<organism evidence="3 4">
    <name type="scientific">Aquatica leii</name>
    <dbReference type="NCBI Taxonomy" id="1421715"/>
    <lineage>
        <taxon>Eukaryota</taxon>
        <taxon>Metazoa</taxon>
        <taxon>Ecdysozoa</taxon>
        <taxon>Arthropoda</taxon>
        <taxon>Hexapoda</taxon>
        <taxon>Insecta</taxon>
        <taxon>Pterygota</taxon>
        <taxon>Neoptera</taxon>
        <taxon>Endopterygota</taxon>
        <taxon>Coleoptera</taxon>
        <taxon>Polyphaga</taxon>
        <taxon>Elateriformia</taxon>
        <taxon>Elateroidea</taxon>
        <taxon>Lampyridae</taxon>
        <taxon>Luciolinae</taxon>
        <taxon>Aquatica</taxon>
    </lineage>
</organism>
<evidence type="ECO:0000259" key="2">
    <source>
        <dbReference type="Pfam" id="PF05375"/>
    </source>
</evidence>
<dbReference type="Pfam" id="PF05375">
    <property type="entry name" value="Pacifastin_I"/>
    <property type="match status" value="1"/>
</dbReference>
<reference evidence="4" key="1">
    <citation type="submission" date="2023-01" db="EMBL/GenBank/DDBJ databases">
        <title>Key to firefly adult light organ development and bioluminescence: homeobox transcription factors regulate luciferase expression and transportation to peroxisome.</title>
        <authorList>
            <person name="Fu X."/>
        </authorList>
    </citation>
    <scope>NUCLEOTIDE SEQUENCE [LARGE SCALE GENOMIC DNA]</scope>
</reference>
<evidence type="ECO:0000313" key="3">
    <source>
        <dbReference type="EMBL" id="KAK4873470.1"/>
    </source>
</evidence>